<protein>
    <recommendedName>
        <fullName evidence="3">Sulfotransferase</fullName>
        <ecNumber evidence="3">2.8.2.-</ecNumber>
    </recommendedName>
</protein>
<dbReference type="Gene3D" id="3.40.50.300">
    <property type="entry name" value="P-loop containing nucleotide triphosphate hydrolases"/>
    <property type="match status" value="1"/>
</dbReference>
<evidence type="ECO:0000259" key="4">
    <source>
        <dbReference type="Pfam" id="PF00685"/>
    </source>
</evidence>
<dbReference type="InterPro" id="IPR000863">
    <property type="entry name" value="Sulfotransferase_dom"/>
</dbReference>
<evidence type="ECO:0000313" key="6">
    <source>
        <dbReference type="Proteomes" id="UP001370490"/>
    </source>
</evidence>
<name>A0AAN8V065_9MAGN</name>
<dbReference type="Proteomes" id="UP001370490">
    <property type="component" value="Unassembled WGS sequence"/>
</dbReference>
<dbReference type="EC" id="2.8.2.-" evidence="3"/>
<organism evidence="5 6">
    <name type="scientific">Dillenia turbinata</name>
    <dbReference type="NCBI Taxonomy" id="194707"/>
    <lineage>
        <taxon>Eukaryota</taxon>
        <taxon>Viridiplantae</taxon>
        <taxon>Streptophyta</taxon>
        <taxon>Embryophyta</taxon>
        <taxon>Tracheophyta</taxon>
        <taxon>Spermatophyta</taxon>
        <taxon>Magnoliopsida</taxon>
        <taxon>eudicotyledons</taxon>
        <taxon>Gunneridae</taxon>
        <taxon>Pentapetalae</taxon>
        <taxon>Dilleniales</taxon>
        <taxon>Dilleniaceae</taxon>
        <taxon>Dillenia</taxon>
    </lineage>
</organism>
<dbReference type="InterPro" id="IPR027417">
    <property type="entry name" value="P-loop_NTPase"/>
</dbReference>
<evidence type="ECO:0000256" key="3">
    <source>
        <dbReference type="RuleBase" id="RU361155"/>
    </source>
</evidence>
<dbReference type="EMBL" id="JBAMMX010000016">
    <property type="protein sequence ID" value="KAK6925150.1"/>
    <property type="molecule type" value="Genomic_DNA"/>
</dbReference>
<feature type="domain" description="Sulfotransferase" evidence="4">
    <location>
        <begin position="77"/>
        <end position="335"/>
    </location>
</feature>
<keyword evidence="6" id="KW-1185">Reference proteome</keyword>
<reference evidence="5 6" key="1">
    <citation type="submission" date="2023-12" db="EMBL/GenBank/DDBJ databases">
        <title>A high-quality genome assembly for Dillenia turbinata (Dilleniales).</title>
        <authorList>
            <person name="Chanderbali A."/>
        </authorList>
    </citation>
    <scope>NUCLEOTIDE SEQUENCE [LARGE SCALE GENOMIC DNA]</scope>
    <source>
        <strain evidence="5">LSX21</strain>
        <tissue evidence="5">Leaf</tissue>
    </source>
</reference>
<evidence type="ECO:0000256" key="2">
    <source>
        <dbReference type="ARBA" id="ARBA00022679"/>
    </source>
</evidence>
<sequence>MELAPDSEKISIPKIFENELEDESERAQNCYDEKFSNLPSDSRWRSIYNYYQYQDFWLYPHHLEGLISAQEHFIAKPTDIIISSGPKCGTTWLKALTFTIVTRSYFNCSNSPLLTTLSHGCIPFLEGKKSLKPPSTPGLILPLLATHVPFDSLPKSILSSSCKIVYICREPKDVFVSLWYHTRKLVQRGKAALELEEAFELFCQGVSIYGPYWDHVLSYWKASMKWPQRILFLKYEELMRDTFSYVKKLAEFIGYPFSSNEEKEGAIQKIINFCSFESIRNFEVNKSGKHYICGPSNLVENSILYRKAEVGDWKNHLTPEMAERIDKITEQKLGHFALKFGVATENSEGN</sequence>
<evidence type="ECO:0000313" key="5">
    <source>
        <dbReference type="EMBL" id="KAK6925150.1"/>
    </source>
</evidence>
<evidence type="ECO:0000256" key="1">
    <source>
        <dbReference type="ARBA" id="ARBA00005771"/>
    </source>
</evidence>
<dbReference type="PANTHER" id="PTHR11783">
    <property type="entry name" value="SULFOTRANSFERASE SULT"/>
    <property type="match status" value="1"/>
</dbReference>
<dbReference type="GO" id="GO:0008146">
    <property type="term" value="F:sulfotransferase activity"/>
    <property type="evidence" value="ECO:0007669"/>
    <property type="project" value="InterPro"/>
</dbReference>
<proteinExistence type="inferred from homology"/>
<comment type="similarity">
    <text evidence="1 3">Belongs to the sulfotransferase 1 family.</text>
</comment>
<keyword evidence="2 3" id="KW-0808">Transferase</keyword>
<accession>A0AAN8V065</accession>
<gene>
    <name evidence="5" type="ORF">RJ641_009476</name>
</gene>
<dbReference type="AlphaFoldDB" id="A0AAN8V065"/>
<dbReference type="Pfam" id="PF00685">
    <property type="entry name" value="Sulfotransfer_1"/>
    <property type="match status" value="1"/>
</dbReference>
<dbReference type="SUPFAM" id="SSF52540">
    <property type="entry name" value="P-loop containing nucleoside triphosphate hydrolases"/>
    <property type="match status" value="1"/>
</dbReference>
<comment type="caution">
    <text evidence="5">The sequence shown here is derived from an EMBL/GenBank/DDBJ whole genome shotgun (WGS) entry which is preliminary data.</text>
</comment>